<dbReference type="Gene3D" id="3.10.520.10">
    <property type="entry name" value="ApbE-like domains"/>
    <property type="match status" value="1"/>
</dbReference>
<comment type="cofactor">
    <cofactor evidence="11">
        <name>Mg(2+)</name>
        <dbReference type="ChEBI" id="CHEBI:18420"/>
    </cofactor>
    <cofactor evidence="11">
        <name>Mn(2+)</name>
        <dbReference type="ChEBI" id="CHEBI:29035"/>
    </cofactor>
    <text evidence="11">Magnesium. Can also use manganese.</text>
</comment>
<evidence type="ECO:0000256" key="7">
    <source>
        <dbReference type="ARBA" id="ARBA00022842"/>
    </source>
</evidence>
<keyword evidence="5 10" id="KW-0479">Metal-binding</keyword>
<evidence type="ECO:0000256" key="8">
    <source>
        <dbReference type="ARBA" id="ARBA00031306"/>
    </source>
</evidence>
<keyword evidence="6 10" id="KW-0274">FAD</keyword>
<evidence type="ECO:0000256" key="10">
    <source>
        <dbReference type="PIRNR" id="PIRNR006268"/>
    </source>
</evidence>
<keyword evidence="12" id="KW-0449">Lipoprotein</keyword>
<keyword evidence="4 10" id="KW-0808">Transferase</keyword>
<evidence type="ECO:0000256" key="1">
    <source>
        <dbReference type="ARBA" id="ARBA00011955"/>
    </source>
</evidence>
<dbReference type="EC" id="2.7.1.180" evidence="1 10"/>
<dbReference type="GO" id="GO:0046872">
    <property type="term" value="F:metal ion binding"/>
    <property type="evidence" value="ECO:0007669"/>
    <property type="project" value="UniProtKB-UniRule"/>
</dbReference>
<comment type="similarity">
    <text evidence="10">Belongs to the ApbE family.</text>
</comment>
<evidence type="ECO:0000256" key="5">
    <source>
        <dbReference type="ARBA" id="ARBA00022723"/>
    </source>
</evidence>
<evidence type="ECO:0000256" key="4">
    <source>
        <dbReference type="ARBA" id="ARBA00022679"/>
    </source>
</evidence>
<evidence type="ECO:0000256" key="6">
    <source>
        <dbReference type="ARBA" id="ARBA00022827"/>
    </source>
</evidence>
<dbReference type="InterPro" id="IPR003374">
    <property type="entry name" value="ApbE-like_sf"/>
</dbReference>
<evidence type="ECO:0000256" key="11">
    <source>
        <dbReference type="PIRSR" id="PIRSR006268-2"/>
    </source>
</evidence>
<dbReference type="PIRSF" id="PIRSF006268">
    <property type="entry name" value="ApbE"/>
    <property type="match status" value="1"/>
</dbReference>
<protein>
    <recommendedName>
        <fullName evidence="2 10">FAD:protein FMN transferase</fullName>
        <ecNumber evidence="1 10">2.7.1.180</ecNumber>
    </recommendedName>
    <alternativeName>
        <fullName evidence="8 10">Flavin transferase</fullName>
    </alternativeName>
</protein>
<name>A0A6S6TAB7_9BACT</name>
<organism evidence="12">
    <name type="scientific">uncultured Campylobacterales bacterium</name>
    <dbReference type="NCBI Taxonomy" id="352960"/>
    <lineage>
        <taxon>Bacteria</taxon>
        <taxon>Pseudomonadati</taxon>
        <taxon>Campylobacterota</taxon>
        <taxon>Epsilonproteobacteria</taxon>
        <taxon>Campylobacterales</taxon>
        <taxon>environmental samples</taxon>
    </lineage>
</organism>
<evidence type="ECO:0000256" key="3">
    <source>
        <dbReference type="ARBA" id="ARBA00022630"/>
    </source>
</evidence>
<evidence type="ECO:0000256" key="9">
    <source>
        <dbReference type="ARBA" id="ARBA00048540"/>
    </source>
</evidence>
<dbReference type="PANTHER" id="PTHR30040:SF2">
    <property type="entry name" value="FAD:PROTEIN FMN TRANSFERASE"/>
    <property type="match status" value="1"/>
</dbReference>
<evidence type="ECO:0000313" key="12">
    <source>
        <dbReference type="EMBL" id="CAA6816004.1"/>
    </source>
</evidence>
<feature type="binding site" evidence="11">
    <location>
        <position position="140"/>
    </location>
    <ligand>
        <name>Mg(2+)</name>
        <dbReference type="ChEBI" id="CHEBI:18420"/>
    </ligand>
</feature>
<proteinExistence type="inferred from homology"/>
<evidence type="ECO:0000256" key="2">
    <source>
        <dbReference type="ARBA" id="ARBA00016337"/>
    </source>
</evidence>
<reference evidence="12" key="1">
    <citation type="submission" date="2020-01" db="EMBL/GenBank/DDBJ databases">
        <authorList>
            <person name="Meier V. D."/>
            <person name="Meier V D."/>
        </authorList>
    </citation>
    <scope>NUCLEOTIDE SEQUENCE</scope>
    <source>
        <strain evidence="12">HLG_WM_MAG_12</strain>
    </source>
</reference>
<dbReference type="GO" id="GO:0016740">
    <property type="term" value="F:transferase activity"/>
    <property type="evidence" value="ECO:0007669"/>
    <property type="project" value="UniProtKB-UniRule"/>
</dbReference>
<comment type="catalytic activity">
    <reaction evidence="9 10">
        <text>L-threonyl-[protein] + FAD = FMN-L-threonyl-[protein] + AMP + H(+)</text>
        <dbReference type="Rhea" id="RHEA:36847"/>
        <dbReference type="Rhea" id="RHEA-COMP:11060"/>
        <dbReference type="Rhea" id="RHEA-COMP:11061"/>
        <dbReference type="ChEBI" id="CHEBI:15378"/>
        <dbReference type="ChEBI" id="CHEBI:30013"/>
        <dbReference type="ChEBI" id="CHEBI:57692"/>
        <dbReference type="ChEBI" id="CHEBI:74257"/>
        <dbReference type="ChEBI" id="CHEBI:456215"/>
        <dbReference type="EC" id="2.7.1.180"/>
    </reaction>
</comment>
<dbReference type="SUPFAM" id="SSF143631">
    <property type="entry name" value="ApbE-like"/>
    <property type="match status" value="1"/>
</dbReference>
<dbReference type="AlphaFoldDB" id="A0A6S6TAB7"/>
<dbReference type="Pfam" id="PF02424">
    <property type="entry name" value="ApbE"/>
    <property type="match status" value="1"/>
</dbReference>
<keyword evidence="7 10" id="KW-0460">Magnesium</keyword>
<keyword evidence="3 10" id="KW-0285">Flavoprotein</keyword>
<accession>A0A6S6TAB7</accession>
<dbReference type="PANTHER" id="PTHR30040">
    <property type="entry name" value="THIAMINE BIOSYNTHESIS LIPOPROTEIN APBE"/>
    <property type="match status" value="1"/>
</dbReference>
<gene>
    <name evidence="12" type="ORF">HELGO_WM9477</name>
</gene>
<feature type="binding site" evidence="11">
    <location>
        <position position="251"/>
    </location>
    <ligand>
        <name>Mg(2+)</name>
        <dbReference type="ChEBI" id="CHEBI:18420"/>
    </ligand>
</feature>
<dbReference type="InterPro" id="IPR024932">
    <property type="entry name" value="ApbE"/>
</dbReference>
<feature type="binding site" evidence="11">
    <location>
        <position position="247"/>
    </location>
    <ligand>
        <name>Mg(2+)</name>
        <dbReference type="ChEBI" id="CHEBI:18420"/>
    </ligand>
</feature>
<dbReference type="EMBL" id="CACVAW010000068">
    <property type="protein sequence ID" value="CAA6816004.1"/>
    <property type="molecule type" value="Genomic_DNA"/>
</dbReference>
<sequence length="292" mass="33260">MFVNLQAINKQKVIMGTFATINIENNLSVVNNGFELLKDIENNLSSYIKTSQVSILNNDKKIEPSKYLKEILTLSNEYYKDTNGYFDISIGTITKDLYKFGTNSQRLPSQEEIRASNLSKVLVHDKYIHINSKSKIDLGGIAKGYAIDKLYNYLIQNSTTKGILKLSGDIRCIDMCEVYIQSPIEENATLMKFKTNQNNISISTSGTYNRYIKNKKNHHLINPKTKYPAKSFISVTLISHGNNTKIDAYATAVSVMPIKIALDFLSDKKMDYILMDVNKKVYKRTNLFINLF</sequence>